<protein>
    <submittedName>
        <fullName evidence="2">Uncharacterized protein</fullName>
    </submittedName>
</protein>
<dbReference type="Proteomes" id="UP000198926">
    <property type="component" value="Unassembled WGS sequence"/>
</dbReference>
<name>A0A1I6LWL9_9RHOB</name>
<keyword evidence="1" id="KW-0472">Membrane</keyword>
<dbReference type="OrthoDB" id="7867991at2"/>
<organism evidence="2 3">
    <name type="scientific">Yoonia litorea</name>
    <dbReference type="NCBI Taxonomy" id="1123755"/>
    <lineage>
        <taxon>Bacteria</taxon>
        <taxon>Pseudomonadati</taxon>
        <taxon>Pseudomonadota</taxon>
        <taxon>Alphaproteobacteria</taxon>
        <taxon>Rhodobacterales</taxon>
        <taxon>Paracoccaceae</taxon>
        <taxon>Yoonia</taxon>
    </lineage>
</organism>
<reference evidence="2 3" key="1">
    <citation type="submission" date="2016-10" db="EMBL/GenBank/DDBJ databases">
        <authorList>
            <person name="de Groot N.N."/>
        </authorList>
    </citation>
    <scope>NUCLEOTIDE SEQUENCE [LARGE SCALE GENOMIC DNA]</scope>
    <source>
        <strain evidence="2 3">DSM 29433</strain>
    </source>
</reference>
<dbReference type="STRING" id="1123755.SAMN05444714_0966"/>
<feature type="transmembrane region" description="Helical" evidence="1">
    <location>
        <begin position="78"/>
        <end position="97"/>
    </location>
</feature>
<keyword evidence="3" id="KW-1185">Reference proteome</keyword>
<sequence length="209" mass="22258">MSDIDTLALSTYRQNLRGTKLSVDAKDWGYVIRAGHTAPMDVLIGQILAFFFGVCFVTAGLGLLLLPGLFVADEAGPMRLGAAGLFGAGAAYLLWFASRGSQTEVHINLESREMTEVIGNRVGKPTLLDRFAFDDIGGVFVEASAGRSPAQLVVGYRGSMVLVAEGTVEELTPLRAQLARDLMGPVDMTRPVARIAKKSRRPSADSAAA</sequence>
<accession>A0A1I6LWL9</accession>
<gene>
    <name evidence="2" type="ORF">SAMN05444714_0966</name>
</gene>
<proteinExistence type="predicted"/>
<keyword evidence="1" id="KW-1133">Transmembrane helix</keyword>
<evidence type="ECO:0000313" key="2">
    <source>
        <dbReference type="EMBL" id="SFS07810.1"/>
    </source>
</evidence>
<keyword evidence="1" id="KW-0812">Transmembrane</keyword>
<evidence type="ECO:0000256" key="1">
    <source>
        <dbReference type="SAM" id="Phobius"/>
    </source>
</evidence>
<evidence type="ECO:0000313" key="3">
    <source>
        <dbReference type="Proteomes" id="UP000198926"/>
    </source>
</evidence>
<dbReference type="EMBL" id="FOZM01000001">
    <property type="protein sequence ID" value="SFS07810.1"/>
    <property type="molecule type" value="Genomic_DNA"/>
</dbReference>
<feature type="transmembrane region" description="Helical" evidence="1">
    <location>
        <begin position="42"/>
        <end position="66"/>
    </location>
</feature>
<dbReference type="RefSeq" id="WP_131802540.1">
    <property type="nucleotide sequence ID" value="NZ_FOZM01000001.1"/>
</dbReference>
<dbReference type="AlphaFoldDB" id="A0A1I6LWL9"/>